<accession>A0ABW5DGX4</accession>
<dbReference type="Proteomes" id="UP001597373">
    <property type="component" value="Unassembled WGS sequence"/>
</dbReference>
<keyword evidence="3" id="KW-1185">Reference proteome</keyword>
<protein>
    <recommendedName>
        <fullName evidence="4">CoxF</fullName>
    </recommendedName>
</protein>
<keyword evidence="1" id="KW-0472">Membrane</keyword>
<evidence type="ECO:0000313" key="2">
    <source>
        <dbReference type="EMBL" id="MFD2259169.1"/>
    </source>
</evidence>
<evidence type="ECO:0000313" key="3">
    <source>
        <dbReference type="Proteomes" id="UP001597373"/>
    </source>
</evidence>
<evidence type="ECO:0008006" key="4">
    <source>
        <dbReference type="Google" id="ProtNLM"/>
    </source>
</evidence>
<feature type="transmembrane region" description="Helical" evidence="1">
    <location>
        <begin position="23"/>
        <end position="44"/>
    </location>
</feature>
<sequence length="53" mass="6025">MIDKKDLIKPTEAQLKARRNRNIALALVLLAFVLLVYFGSIFRLGPAVFNRPL</sequence>
<name>A0ABW5DGX4_9HYPH</name>
<keyword evidence="1" id="KW-1133">Transmembrane helix</keyword>
<proteinExistence type="predicted"/>
<organism evidence="2 3">
    <name type="scientific">Chelativorans composti</name>
    <dbReference type="NCBI Taxonomy" id="768533"/>
    <lineage>
        <taxon>Bacteria</taxon>
        <taxon>Pseudomonadati</taxon>
        <taxon>Pseudomonadota</taxon>
        <taxon>Alphaproteobacteria</taxon>
        <taxon>Hyphomicrobiales</taxon>
        <taxon>Phyllobacteriaceae</taxon>
        <taxon>Chelativorans</taxon>
    </lineage>
</organism>
<keyword evidence="1" id="KW-0812">Transmembrane</keyword>
<reference evidence="3" key="1">
    <citation type="journal article" date="2019" name="Int. J. Syst. Evol. Microbiol.">
        <title>The Global Catalogue of Microorganisms (GCM) 10K type strain sequencing project: providing services to taxonomists for standard genome sequencing and annotation.</title>
        <authorList>
            <consortium name="The Broad Institute Genomics Platform"/>
            <consortium name="The Broad Institute Genome Sequencing Center for Infectious Disease"/>
            <person name="Wu L."/>
            <person name="Ma J."/>
        </authorList>
    </citation>
    <scope>NUCLEOTIDE SEQUENCE [LARGE SCALE GENOMIC DNA]</scope>
    <source>
        <strain evidence="3">KCTC 23707</strain>
    </source>
</reference>
<dbReference type="RefSeq" id="WP_345097945.1">
    <property type="nucleotide sequence ID" value="NZ_BAABGS010000010.1"/>
</dbReference>
<evidence type="ECO:0000256" key="1">
    <source>
        <dbReference type="SAM" id="Phobius"/>
    </source>
</evidence>
<dbReference type="EMBL" id="JBHUIR010000019">
    <property type="protein sequence ID" value="MFD2259169.1"/>
    <property type="molecule type" value="Genomic_DNA"/>
</dbReference>
<gene>
    <name evidence="2" type="ORF">ACFSMZ_05255</name>
</gene>
<comment type="caution">
    <text evidence="2">The sequence shown here is derived from an EMBL/GenBank/DDBJ whole genome shotgun (WGS) entry which is preliminary data.</text>
</comment>